<keyword evidence="4" id="KW-1185">Reference proteome</keyword>
<dbReference type="PANTHER" id="PTHR36073">
    <property type="match status" value="1"/>
</dbReference>
<evidence type="ECO:0000256" key="2">
    <source>
        <dbReference type="SAM" id="Phobius"/>
    </source>
</evidence>
<evidence type="ECO:0000256" key="1">
    <source>
        <dbReference type="SAM" id="Coils"/>
    </source>
</evidence>
<gene>
    <name evidence="3" type="ORF">KSP39_PZI006335</name>
</gene>
<feature type="transmembrane region" description="Helical" evidence="2">
    <location>
        <begin position="15"/>
        <end position="37"/>
    </location>
</feature>
<keyword evidence="2" id="KW-0812">Transmembrane</keyword>
<protein>
    <submittedName>
        <fullName evidence="3">Uncharacterized protein</fullName>
    </submittedName>
</protein>
<comment type="caution">
    <text evidence="3">The sequence shown here is derived from an EMBL/GenBank/DDBJ whole genome shotgun (WGS) entry which is preliminary data.</text>
</comment>
<dbReference type="AlphaFoldDB" id="A0AAP0BUN1"/>
<keyword evidence="2" id="KW-0472">Membrane</keyword>
<evidence type="ECO:0000313" key="3">
    <source>
        <dbReference type="EMBL" id="KAK8949596.1"/>
    </source>
</evidence>
<name>A0AAP0BUN1_9ASPA</name>
<keyword evidence="2" id="KW-1133">Transmembrane helix</keyword>
<feature type="coiled-coil region" evidence="1">
    <location>
        <begin position="29"/>
        <end position="56"/>
    </location>
</feature>
<proteinExistence type="predicted"/>
<sequence>MAILGFFLDLCYKSMVWGLAIIGLPLRLFTALYREIIKLEQQLREMKARLDSLACENKQLGQFLQVALSGSLLQDEAVIRRLQQRGGGRREEKWLFPGPDEEHKAVAIRRSLSAWRCQSWWG</sequence>
<dbReference type="PANTHER" id="PTHR36073:SF1">
    <property type="entry name" value="OS01G0962100 PROTEIN"/>
    <property type="match status" value="1"/>
</dbReference>
<dbReference type="EMBL" id="JBBWWQ010000004">
    <property type="protein sequence ID" value="KAK8949596.1"/>
    <property type="molecule type" value="Genomic_DNA"/>
</dbReference>
<reference evidence="3 4" key="1">
    <citation type="journal article" date="2022" name="Nat. Plants">
        <title>Genomes of leafy and leafless Platanthera orchids illuminate the evolution of mycoheterotrophy.</title>
        <authorList>
            <person name="Li M.H."/>
            <person name="Liu K.W."/>
            <person name="Li Z."/>
            <person name="Lu H.C."/>
            <person name="Ye Q.L."/>
            <person name="Zhang D."/>
            <person name="Wang J.Y."/>
            <person name="Li Y.F."/>
            <person name="Zhong Z.M."/>
            <person name="Liu X."/>
            <person name="Yu X."/>
            <person name="Liu D.K."/>
            <person name="Tu X.D."/>
            <person name="Liu B."/>
            <person name="Hao Y."/>
            <person name="Liao X.Y."/>
            <person name="Jiang Y.T."/>
            <person name="Sun W.H."/>
            <person name="Chen J."/>
            <person name="Chen Y.Q."/>
            <person name="Ai Y."/>
            <person name="Zhai J.W."/>
            <person name="Wu S.S."/>
            <person name="Zhou Z."/>
            <person name="Hsiao Y.Y."/>
            <person name="Wu W.L."/>
            <person name="Chen Y.Y."/>
            <person name="Lin Y.F."/>
            <person name="Hsu J.L."/>
            <person name="Li C.Y."/>
            <person name="Wang Z.W."/>
            <person name="Zhao X."/>
            <person name="Zhong W.Y."/>
            <person name="Ma X.K."/>
            <person name="Ma L."/>
            <person name="Huang J."/>
            <person name="Chen G.Z."/>
            <person name="Huang M.Z."/>
            <person name="Huang L."/>
            <person name="Peng D.H."/>
            <person name="Luo Y.B."/>
            <person name="Zou S.Q."/>
            <person name="Chen S.P."/>
            <person name="Lan S."/>
            <person name="Tsai W.C."/>
            <person name="Van de Peer Y."/>
            <person name="Liu Z.J."/>
        </authorList>
    </citation>
    <scope>NUCLEOTIDE SEQUENCE [LARGE SCALE GENOMIC DNA]</scope>
    <source>
        <strain evidence="3">Lor287</strain>
    </source>
</reference>
<dbReference type="Proteomes" id="UP001418222">
    <property type="component" value="Unassembled WGS sequence"/>
</dbReference>
<organism evidence="3 4">
    <name type="scientific">Platanthera zijinensis</name>
    <dbReference type="NCBI Taxonomy" id="2320716"/>
    <lineage>
        <taxon>Eukaryota</taxon>
        <taxon>Viridiplantae</taxon>
        <taxon>Streptophyta</taxon>
        <taxon>Embryophyta</taxon>
        <taxon>Tracheophyta</taxon>
        <taxon>Spermatophyta</taxon>
        <taxon>Magnoliopsida</taxon>
        <taxon>Liliopsida</taxon>
        <taxon>Asparagales</taxon>
        <taxon>Orchidaceae</taxon>
        <taxon>Orchidoideae</taxon>
        <taxon>Orchideae</taxon>
        <taxon>Orchidinae</taxon>
        <taxon>Platanthera</taxon>
    </lineage>
</organism>
<accession>A0AAP0BUN1</accession>
<keyword evidence="1" id="KW-0175">Coiled coil</keyword>
<evidence type="ECO:0000313" key="4">
    <source>
        <dbReference type="Proteomes" id="UP001418222"/>
    </source>
</evidence>